<evidence type="ECO:0000259" key="1">
    <source>
        <dbReference type="Pfam" id="PF25053"/>
    </source>
</evidence>
<keyword evidence="3" id="KW-1185">Reference proteome</keyword>
<feature type="domain" description="DUF7791" evidence="1">
    <location>
        <begin position="39"/>
        <end position="91"/>
    </location>
</feature>
<evidence type="ECO:0000313" key="2">
    <source>
        <dbReference type="EMBL" id="KAK4174482.1"/>
    </source>
</evidence>
<reference evidence="2" key="2">
    <citation type="submission" date="2023-05" db="EMBL/GenBank/DDBJ databases">
        <authorList>
            <consortium name="Lawrence Berkeley National Laboratory"/>
            <person name="Steindorff A."/>
            <person name="Hensen N."/>
            <person name="Bonometti L."/>
            <person name="Westerberg I."/>
            <person name="Brannstrom I.O."/>
            <person name="Guillou S."/>
            <person name="Cros-Aarteil S."/>
            <person name="Calhoun S."/>
            <person name="Haridas S."/>
            <person name="Kuo A."/>
            <person name="Mondo S."/>
            <person name="Pangilinan J."/>
            <person name="Riley R."/>
            <person name="Labutti K."/>
            <person name="Andreopoulos B."/>
            <person name="Lipzen A."/>
            <person name="Chen C."/>
            <person name="Yanf M."/>
            <person name="Daum C."/>
            <person name="Ng V."/>
            <person name="Clum A."/>
            <person name="Ohm R."/>
            <person name="Martin F."/>
            <person name="Silar P."/>
            <person name="Natvig D."/>
            <person name="Lalanne C."/>
            <person name="Gautier V."/>
            <person name="Ament-Velasquez S.L."/>
            <person name="Kruys A."/>
            <person name="Hutchinson M.I."/>
            <person name="Powell A.J."/>
            <person name="Barry K."/>
            <person name="Miller A.N."/>
            <person name="Grigoriev I.V."/>
            <person name="Debuchy R."/>
            <person name="Gladieux P."/>
            <person name="Thoren M.H."/>
            <person name="Johannesson H."/>
        </authorList>
    </citation>
    <scope>NUCLEOTIDE SEQUENCE</scope>
    <source>
        <strain evidence="2">CBS 892.96</strain>
    </source>
</reference>
<dbReference type="Pfam" id="PF25053">
    <property type="entry name" value="DUF7791"/>
    <property type="match status" value="1"/>
</dbReference>
<dbReference type="AlphaFoldDB" id="A0AAN6W6I7"/>
<comment type="caution">
    <text evidence="2">The sequence shown here is derived from an EMBL/GenBank/DDBJ whole genome shotgun (WGS) entry which is preliminary data.</text>
</comment>
<sequence>MSKLAFSDTELLKGGCGVGAAGFLKSSVHYVNLLTPKEGYSVGFFHRTVVEFLQTDVVWEKLGLRIFNTPFDPEMALMSSCVSELKAMPIKDRDETAVKYALERVNNLRESVGQGFVQHHTAYILF</sequence>
<gene>
    <name evidence="2" type="ORF">QBC36DRAFT_357158</name>
</gene>
<accession>A0AAN6W6I7</accession>
<proteinExistence type="predicted"/>
<dbReference type="EMBL" id="MU866279">
    <property type="protein sequence ID" value="KAK4174482.1"/>
    <property type="molecule type" value="Genomic_DNA"/>
</dbReference>
<dbReference type="Proteomes" id="UP001302321">
    <property type="component" value="Unassembled WGS sequence"/>
</dbReference>
<reference evidence="2" key="1">
    <citation type="journal article" date="2023" name="Mol. Phylogenet. Evol.">
        <title>Genome-scale phylogeny and comparative genomics of the fungal order Sordariales.</title>
        <authorList>
            <person name="Hensen N."/>
            <person name="Bonometti L."/>
            <person name="Westerberg I."/>
            <person name="Brannstrom I.O."/>
            <person name="Guillou S."/>
            <person name="Cros-Aarteil S."/>
            <person name="Calhoun S."/>
            <person name="Haridas S."/>
            <person name="Kuo A."/>
            <person name="Mondo S."/>
            <person name="Pangilinan J."/>
            <person name="Riley R."/>
            <person name="LaButti K."/>
            <person name="Andreopoulos B."/>
            <person name="Lipzen A."/>
            <person name="Chen C."/>
            <person name="Yan M."/>
            <person name="Daum C."/>
            <person name="Ng V."/>
            <person name="Clum A."/>
            <person name="Steindorff A."/>
            <person name="Ohm R.A."/>
            <person name="Martin F."/>
            <person name="Silar P."/>
            <person name="Natvig D.O."/>
            <person name="Lalanne C."/>
            <person name="Gautier V."/>
            <person name="Ament-Velasquez S.L."/>
            <person name="Kruys A."/>
            <person name="Hutchinson M.I."/>
            <person name="Powell A.J."/>
            <person name="Barry K."/>
            <person name="Miller A.N."/>
            <person name="Grigoriev I.V."/>
            <person name="Debuchy R."/>
            <person name="Gladieux P."/>
            <person name="Hiltunen Thoren M."/>
            <person name="Johannesson H."/>
        </authorList>
    </citation>
    <scope>NUCLEOTIDE SEQUENCE</scope>
    <source>
        <strain evidence="2">CBS 892.96</strain>
    </source>
</reference>
<organism evidence="2 3">
    <name type="scientific">Triangularia setosa</name>
    <dbReference type="NCBI Taxonomy" id="2587417"/>
    <lineage>
        <taxon>Eukaryota</taxon>
        <taxon>Fungi</taxon>
        <taxon>Dikarya</taxon>
        <taxon>Ascomycota</taxon>
        <taxon>Pezizomycotina</taxon>
        <taxon>Sordariomycetes</taxon>
        <taxon>Sordariomycetidae</taxon>
        <taxon>Sordariales</taxon>
        <taxon>Podosporaceae</taxon>
        <taxon>Triangularia</taxon>
    </lineage>
</organism>
<protein>
    <recommendedName>
        <fullName evidence="1">DUF7791 domain-containing protein</fullName>
    </recommendedName>
</protein>
<evidence type="ECO:0000313" key="3">
    <source>
        <dbReference type="Proteomes" id="UP001302321"/>
    </source>
</evidence>
<dbReference type="InterPro" id="IPR056693">
    <property type="entry name" value="DUF7791"/>
</dbReference>
<name>A0AAN6W6I7_9PEZI</name>